<dbReference type="PROSITE" id="PS50158">
    <property type="entry name" value="ZF_CCHC"/>
    <property type="match status" value="1"/>
</dbReference>
<keyword evidence="1" id="KW-0863">Zinc-finger</keyword>
<accession>A0A6L2MUC6</accession>
<feature type="compositionally biased region" description="Basic residues" evidence="2">
    <location>
        <begin position="280"/>
        <end position="289"/>
    </location>
</feature>
<dbReference type="Gene3D" id="4.10.60.10">
    <property type="entry name" value="Zinc finger, CCHC-type"/>
    <property type="match status" value="1"/>
</dbReference>
<keyword evidence="4" id="KW-0808">Transferase</keyword>
<dbReference type="AlphaFoldDB" id="A0A6L2MUC6"/>
<organism evidence="4">
    <name type="scientific">Tanacetum cinerariifolium</name>
    <name type="common">Dalmatian daisy</name>
    <name type="synonym">Chrysanthemum cinerariifolium</name>
    <dbReference type="NCBI Taxonomy" id="118510"/>
    <lineage>
        <taxon>Eukaryota</taxon>
        <taxon>Viridiplantae</taxon>
        <taxon>Streptophyta</taxon>
        <taxon>Embryophyta</taxon>
        <taxon>Tracheophyta</taxon>
        <taxon>Spermatophyta</taxon>
        <taxon>Magnoliopsida</taxon>
        <taxon>eudicotyledons</taxon>
        <taxon>Gunneridae</taxon>
        <taxon>Pentapetalae</taxon>
        <taxon>asterids</taxon>
        <taxon>campanulids</taxon>
        <taxon>Asterales</taxon>
        <taxon>Asteraceae</taxon>
        <taxon>Asteroideae</taxon>
        <taxon>Anthemideae</taxon>
        <taxon>Anthemidinae</taxon>
        <taxon>Tanacetum</taxon>
    </lineage>
</organism>
<keyword evidence="1" id="KW-0862">Zinc</keyword>
<dbReference type="SMART" id="SM00343">
    <property type="entry name" value="ZnF_C2HC"/>
    <property type="match status" value="2"/>
</dbReference>
<keyword evidence="4" id="KW-0695">RNA-directed DNA polymerase</keyword>
<evidence type="ECO:0000256" key="2">
    <source>
        <dbReference type="SAM" id="MobiDB-lite"/>
    </source>
</evidence>
<evidence type="ECO:0000313" key="4">
    <source>
        <dbReference type="EMBL" id="GEU75864.1"/>
    </source>
</evidence>
<evidence type="ECO:0000259" key="3">
    <source>
        <dbReference type="PROSITE" id="PS50158"/>
    </source>
</evidence>
<dbReference type="GO" id="GO:0003964">
    <property type="term" value="F:RNA-directed DNA polymerase activity"/>
    <property type="evidence" value="ECO:0007669"/>
    <property type="project" value="UniProtKB-KW"/>
</dbReference>
<protein>
    <submittedName>
        <fullName evidence="4">Reverse transcriptase domain-containing protein</fullName>
    </submittedName>
</protein>
<proteinExistence type="predicted"/>
<dbReference type="InterPro" id="IPR001878">
    <property type="entry name" value="Znf_CCHC"/>
</dbReference>
<dbReference type="GO" id="GO:0003676">
    <property type="term" value="F:nucleic acid binding"/>
    <property type="evidence" value="ECO:0007669"/>
    <property type="project" value="InterPro"/>
</dbReference>
<dbReference type="Pfam" id="PF00098">
    <property type="entry name" value="zf-CCHC"/>
    <property type="match status" value="1"/>
</dbReference>
<feature type="compositionally biased region" description="Polar residues" evidence="2">
    <location>
        <begin position="297"/>
        <end position="309"/>
    </location>
</feature>
<keyword evidence="1" id="KW-0479">Metal-binding</keyword>
<sequence length="1051" mass="117767">MSAAMEACFTRHVALLSPPLPVPSPPLPFPSPLTTSLTNTGAPLGYRTAGIRMRALLPSTSHRTDIHKADVPPQKRGCLTTVAPRFKVGESSVAGAGRSAAITAHIKTLEAYVAALIAQTSSLQTQLTTALGRIEILEARDLEPQEGPAEAGSSWTFVYLLAIIKISPKKRTTRATPATTTTPTTNVTDAQLQALIDRGVAAALAERTKGVVGLTRWLEKMESVFQINNYTVTCQVKFASFTLQGSALTWWNSHMRVVGQDVPYEAIKFATEMMDKKMLTHAKHQTEHKRKFDDTSRNNQHQQQPFKSNNVARAYTAGLGDKKPYGGTKPLCPKWNYHHDGPCAPKCTNCKKIGHLRAQGENARGITCFECGVQGHYKSDCPKLKNGNQWNRARNGNVVAIVYAVGTARTNQNSNVVTVKHHAVIVYDEKLVHVPFDNKVLIFHGDGSNNGHESRLNIISCTKTQRYLMKGCPIFLAHVTMKGVEDKSKEKRMEDVPLVQDFPKVFPKDLPSIPPSGIPNRFNTCASILALPKGSEDFVVYCDASIKGLGAVLMQREKHAQPEDTHELLRKLLKDFQIISEELAEYINSLSWNHPSFYNDGDEYSIQYKEYLENSSNTIAPVLPTEKPDNSLSMRDEHLSTILETKSDEEIKSSVKDLVSIPSESEGISDDTCDVPFYDNSHFLDVLSDHSDVFSDFNNDCTSSIDVSFEDIDYDEASPLDSKLVSLEEVKNDILCEKLLNINLLIACDLPSSDDFSHVNSFEEKSMTFSIPLFDLNDESLSDEDILEDNVKIYSNPLFDIDDEYIYSNINPLFDEVLKNIESKDFYDSNHDEPDLLVTHFSDADKDECFDSRGDVDEINDFEDDYYDSKGDILYLESLLNDDLVHHDLSIPVMSVVSILEGFTDELPLENNDDLFDLEPKNDEWKKILYYAPFDNLMSKDKVFDPGICVNIFSLTYVSLPFEDHHYIFFTYVVRIFLPNFIYPVVSPFLISSGSEDTIFDPGIFACHFSHRSGTFISFNVYPNILNESPMENCSSTHFTPNITMIWGESS</sequence>
<name>A0A6L2MUC6_TANCI</name>
<gene>
    <name evidence="4" type="ORF">Tci_047842</name>
</gene>
<evidence type="ECO:0000256" key="1">
    <source>
        <dbReference type="PROSITE-ProRule" id="PRU00047"/>
    </source>
</evidence>
<dbReference type="InterPro" id="IPR036875">
    <property type="entry name" value="Znf_CCHC_sf"/>
</dbReference>
<dbReference type="EMBL" id="BKCJ010007167">
    <property type="protein sequence ID" value="GEU75864.1"/>
    <property type="molecule type" value="Genomic_DNA"/>
</dbReference>
<feature type="region of interest" description="Disordered" evidence="2">
    <location>
        <begin position="280"/>
        <end position="309"/>
    </location>
</feature>
<feature type="domain" description="CCHC-type" evidence="3">
    <location>
        <begin position="368"/>
        <end position="383"/>
    </location>
</feature>
<reference evidence="4" key="1">
    <citation type="journal article" date="2019" name="Sci. Rep.">
        <title>Draft genome of Tanacetum cinerariifolium, the natural source of mosquito coil.</title>
        <authorList>
            <person name="Yamashiro T."/>
            <person name="Shiraishi A."/>
            <person name="Satake H."/>
            <person name="Nakayama K."/>
        </authorList>
    </citation>
    <scope>NUCLEOTIDE SEQUENCE</scope>
</reference>
<keyword evidence="4" id="KW-0548">Nucleotidyltransferase</keyword>
<dbReference type="GO" id="GO:0008270">
    <property type="term" value="F:zinc ion binding"/>
    <property type="evidence" value="ECO:0007669"/>
    <property type="project" value="UniProtKB-KW"/>
</dbReference>
<comment type="caution">
    <text evidence="4">The sequence shown here is derived from an EMBL/GenBank/DDBJ whole genome shotgun (WGS) entry which is preliminary data.</text>
</comment>
<dbReference type="SUPFAM" id="SSF57756">
    <property type="entry name" value="Retrovirus zinc finger-like domains"/>
    <property type="match status" value="1"/>
</dbReference>